<comment type="cofactor">
    <cofactor evidence="2">
        <name>heme</name>
        <dbReference type="ChEBI" id="CHEBI:30413"/>
    </cofactor>
</comment>
<dbReference type="SUPFAM" id="SSF48264">
    <property type="entry name" value="Cytochrome P450"/>
    <property type="match status" value="1"/>
</dbReference>
<comment type="similarity">
    <text evidence="1">Belongs to the cytochrome P450 family.</text>
</comment>
<accession>A0A6A6EIB4</accession>
<evidence type="ECO:0000256" key="3">
    <source>
        <dbReference type="SAM" id="Phobius"/>
    </source>
</evidence>
<dbReference type="AlphaFoldDB" id="A0A6A6EIB4"/>
<dbReference type="CDD" id="cd11069">
    <property type="entry name" value="CYP_FUM15-like"/>
    <property type="match status" value="1"/>
</dbReference>
<evidence type="ECO:0000256" key="1">
    <source>
        <dbReference type="ARBA" id="ARBA00010617"/>
    </source>
</evidence>
<sequence>MESPSHIHILLFSALESVVSFYFFPRIFPASTLSAIFFIFSLANGSIYLFYLLIIYPFVLSPFRHLPKPRSGFYPLIGHGHIMFARPPGSIYLKMMKETPNDGMIHFRSLFHTDRLILTSPAVIADVLVHRSYDFEKPPWVRTFLKQFLGDGLLMTEGDEHKHQRRQIMPAFSFRHIKELYPVFWQKSIELCSTVAAEIRETSDSVLEVNHFSTKVTMDIIGMAGLGRDIGSLKNSDDELIKNYEEILEPTTEKGVYFILHILFPPWVMKALPWKLNERVKVTTTNLKRICREFVQEKKARMKMESEEQVDILSIMIRSNNFSDDGLVDQLLTFLAAGHETTSSAFTWATHLLSIHPQIQTRLREEIRQNIPSPKALSEPGFDLASFLESLPYLNAVCNETLRLFPTIPVSSRVAKCDTSICGQYIPAGTLFFVVPWAVNRNPHLWGPDAESFNPDRWIDAETGRANYVGSADSNYSFLTFLHGPRSCIGEKFARAELRALITAFCGSFEMEMADRNEVVIPGGTITSKPVNGMRLRLKPVDW</sequence>
<dbReference type="PRINTS" id="PR00385">
    <property type="entry name" value="P450"/>
</dbReference>
<proteinExistence type="inferred from homology"/>
<dbReference type="Proteomes" id="UP000800200">
    <property type="component" value="Unassembled WGS sequence"/>
</dbReference>
<feature type="transmembrane region" description="Helical" evidence="3">
    <location>
        <begin position="36"/>
        <end position="59"/>
    </location>
</feature>
<evidence type="ECO:0000313" key="5">
    <source>
        <dbReference type="Proteomes" id="UP000800200"/>
    </source>
</evidence>
<dbReference type="InterPro" id="IPR002401">
    <property type="entry name" value="Cyt_P450_E_grp-I"/>
</dbReference>
<dbReference type="InterPro" id="IPR036396">
    <property type="entry name" value="Cyt_P450_sf"/>
</dbReference>
<keyword evidence="3" id="KW-0472">Membrane</keyword>
<keyword evidence="3" id="KW-1133">Transmembrane helix</keyword>
<dbReference type="Pfam" id="PF00067">
    <property type="entry name" value="p450"/>
    <property type="match status" value="1"/>
</dbReference>
<keyword evidence="2" id="KW-0408">Iron</keyword>
<protein>
    <submittedName>
        <fullName evidence="4">Cytochrome P450</fullName>
    </submittedName>
</protein>
<evidence type="ECO:0000313" key="4">
    <source>
        <dbReference type="EMBL" id="KAF2190428.1"/>
    </source>
</evidence>
<dbReference type="GO" id="GO:0005506">
    <property type="term" value="F:iron ion binding"/>
    <property type="evidence" value="ECO:0007669"/>
    <property type="project" value="InterPro"/>
</dbReference>
<dbReference type="PRINTS" id="PR00463">
    <property type="entry name" value="EP450I"/>
</dbReference>
<dbReference type="GO" id="GO:0004497">
    <property type="term" value="F:monooxygenase activity"/>
    <property type="evidence" value="ECO:0007669"/>
    <property type="project" value="InterPro"/>
</dbReference>
<dbReference type="InterPro" id="IPR050121">
    <property type="entry name" value="Cytochrome_P450_monoxygenase"/>
</dbReference>
<dbReference type="PANTHER" id="PTHR24305:SF166">
    <property type="entry name" value="CYTOCHROME P450 12A4, MITOCHONDRIAL-RELATED"/>
    <property type="match status" value="1"/>
</dbReference>
<feature type="binding site" description="axial binding residue" evidence="2">
    <location>
        <position position="488"/>
    </location>
    <ligand>
        <name>heme</name>
        <dbReference type="ChEBI" id="CHEBI:30413"/>
    </ligand>
    <ligandPart>
        <name>Fe</name>
        <dbReference type="ChEBI" id="CHEBI:18248"/>
    </ligandPart>
</feature>
<gene>
    <name evidence="4" type="ORF">K469DRAFT_656732</name>
</gene>
<keyword evidence="2" id="KW-0349">Heme</keyword>
<dbReference type="OrthoDB" id="1470350at2759"/>
<evidence type="ECO:0000256" key="2">
    <source>
        <dbReference type="PIRSR" id="PIRSR602401-1"/>
    </source>
</evidence>
<reference evidence="4" key="1">
    <citation type="journal article" date="2020" name="Stud. Mycol.">
        <title>101 Dothideomycetes genomes: a test case for predicting lifestyles and emergence of pathogens.</title>
        <authorList>
            <person name="Haridas S."/>
            <person name="Albert R."/>
            <person name="Binder M."/>
            <person name="Bloem J."/>
            <person name="Labutti K."/>
            <person name="Salamov A."/>
            <person name="Andreopoulos B."/>
            <person name="Baker S."/>
            <person name="Barry K."/>
            <person name="Bills G."/>
            <person name="Bluhm B."/>
            <person name="Cannon C."/>
            <person name="Castanera R."/>
            <person name="Culley D."/>
            <person name="Daum C."/>
            <person name="Ezra D."/>
            <person name="Gonzalez J."/>
            <person name="Henrissat B."/>
            <person name="Kuo A."/>
            <person name="Liang C."/>
            <person name="Lipzen A."/>
            <person name="Lutzoni F."/>
            <person name="Magnuson J."/>
            <person name="Mondo S."/>
            <person name="Nolan M."/>
            <person name="Ohm R."/>
            <person name="Pangilinan J."/>
            <person name="Park H.-J."/>
            <person name="Ramirez L."/>
            <person name="Alfaro M."/>
            <person name="Sun H."/>
            <person name="Tritt A."/>
            <person name="Yoshinaga Y."/>
            <person name="Zwiers L.-H."/>
            <person name="Turgeon B."/>
            <person name="Goodwin S."/>
            <person name="Spatafora J."/>
            <person name="Crous P."/>
            <person name="Grigoriev I."/>
        </authorList>
    </citation>
    <scope>NUCLEOTIDE SEQUENCE</scope>
    <source>
        <strain evidence="4">CBS 207.26</strain>
    </source>
</reference>
<organism evidence="4 5">
    <name type="scientific">Zopfia rhizophila CBS 207.26</name>
    <dbReference type="NCBI Taxonomy" id="1314779"/>
    <lineage>
        <taxon>Eukaryota</taxon>
        <taxon>Fungi</taxon>
        <taxon>Dikarya</taxon>
        <taxon>Ascomycota</taxon>
        <taxon>Pezizomycotina</taxon>
        <taxon>Dothideomycetes</taxon>
        <taxon>Dothideomycetes incertae sedis</taxon>
        <taxon>Zopfiaceae</taxon>
        <taxon>Zopfia</taxon>
    </lineage>
</organism>
<dbReference type="InterPro" id="IPR001128">
    <property type="entry name" value="Cyt_P450"/>
</dbReference>
<keyword evidence="5" id="KW-1185">Reference proteome</keyword>
<keyword evidence="3" id="KW-0812">Transmembrane</keyword>
<dbReference type="FunFam" id="1.10.630.10:FF:000051">
    <property type="entry name" value="Cytochrome P450 monooxygenase (Fum15)"/>
    <property type="match status" value="1"/>
</dbReference>
<dbReference type="Gene3D" id="1.10.630.10">
    <property type="entry name" value="Cytochrome P450"/>
    <property type="match status" value="1"/>
</dbReference>
<dbReference type="GO" id="GO:0020037">
    <property type="term" value="F:heme binding"/>
    <property type="evidence" value="ECO:0007669"/>
    <property type="project" value="InterPro"/>
</dbReference>
<dbReference type="EMBL" id="ML994618">
    <property type="protein sequence ID" value="KAF2190428.1"/>
    <property type="molecule type" value="Genomic_DNA"/>
</dbReference>
<dbReference type="GO" id="GO:0016705">
    <property type="term" value="F:oxidoreductase activity, acting on paired donors, with incorporation or reduction of molecular oxygen"/>
    <property type="evidence" value="ECO:0007669"/>
    <property type="project" value="InterPro"/>
</dbReference>
<keyword evidence="2" id="KW-0479">Metal-binding</keyword>
<feature type="transmembrane region" description="Helical" evidence="3">
    <location>
        <begin position="6"/>
        <end position="24"/>
    </location>
</feature>
<dbReference type="PANTHER" id="PTHR24305">
    <property type="entry name" value="CYTOCHROME P450"/>
    <property type="match status" value="1"/>
</dbReference>
<name>A0A6A6EIB4_9PEZI</name>